<dbReference type="EMBL" id="AP019621">
    <property type="protein sequence ID" value="BBJ55733.1"/>
    <property type="molecule type" value="Genomic_DNA"/>
</dbReference>
<proteinExistence type="inferred from homology"/>
<dbReference type="GO" id="GO:0070025">
    <property type="term" value="F:carbon monoxide binding"/>
    <property type="evidence" value="ECO:0007669"/>
    <property type="project" value="TreeGrafter"/>
</dbReference>
<keyword evidence="2" id="KW-0479">Metal-binding</keyword>
<name>A0A499VMK0_STRAX</name>
<protein>
    <recommendedName>
        <fullName evidence="6">Hydrogenase formation protein HypD</fullName>
    </recommendedName>
</protein>
<sequence length="476" mass="52077">MKYIDEFQDPELARRLLDDIHSTVTRPWALMEVCGGQTHTIIRHGIDQLLPEQVELIHGPGCPVCVTPLEVIDKALEIASRPEVIFCSFGDMLRVPGTGRDLFQVRSEGGDVRVVYSPLDALRIARQNPDREVVFFGIGFETTAPPNAMTVHQARRLGIPNFSLLVSHVRVPPAIEAIMSAPNCRVQAFLAAGHVCSVMGVGEYPELAERFRVPIVVTGFEPLDILEGVRRTVLQLERGEHTVDNAYARAVRPEGNPAAQAMLEDVFEVTDRAWRGIGVIPDSGWRLSPKYRDHDAEYRFSVDGIQTREPAECRSGEVLQGMLKPHECEAFGTVCTPRTPWEPPWSPARAPAPRTTSTGDWTSPPPPGRRAPLSETTDLRGPATLEAWTCPAPLRDRPRVVMGHGGGGALSAELVQHVFAPAFGERCSPRWVTPPLSRWAVSGWRSPPTPSWCGRCSSPAAASAISPSTAPSTTSP</sequence>
<evidence type="ECO:0008006" key="6">
    <source>
        <dbReference type="Google" id="ProtNLM"/>
    </source>
</evidence>
<gene>
    <name evidence="5" type="ORF">SAVMC3_83620</name>
</gene>
<feature type="region of interest" description="Disordered" evidence="4">
    <location>
        <begin position="443"/>
        <end position="476"/>
    </location>
</feature>
<dbReference type="Pfam" id="PF01924">
    <property type="entry name" value="HypD"/>
    <property type="match status" value="1"/>
</dbReference>
<evidence type="ECO:0000256" key="2">
    <source>
        <dbReference type="ARBA" id="ARBA00022723"/>
    </source>
</evidence>
<feature type="region of interest" description="Disordered" evidence="4">
    <location>
        <begin position="339"/>
        <end position="382"/>
    </location>
</feature>
<comment type="similarity">
    <text evidence="1">Belongs to the HypD family.</text>
</comment>
<feature type="compositionally biased region" description="Low complexity" evidence="4">
    <location>
        <begin position="457"/>
        <end position="476"/>
    </location>
</feature>
<dbReference type="PANTHER" id="PTHR30149:SF0">
    <property type="entry name" value="HYDROGENASE MATURATION FACTOR HYPD"/>
    <property type="match status" value="1"/>
</dbReference>
<dbReference type="InterPro" id="IPR002780">
    <property type="entry name" value="Hyd_form_HypD"/>
</dbReference>
<evidence type="ECO:0000313" key="5">
    <source>
        <dbReference type="EMBL" id="BBJ55733.1"/>
    </source>
</evidence>
<dbReference type="GO" id="GO:0005506">
    <property type="term" value="F:iron ion binding"/>
    <property type="evidence" value="ECO:0007669"/>
    <property type="project" value="TreeGrafter"/>
</dbReference>
<dbReference type="GO" id="GO:0051539">
    <property type="term" value="F:4 iron, 4 sulfur cluster binding"/>
    <property type="evidence" value="ECO:0007669"/>
    <property type="project" value="TreeGrafter"/>
</dbReference>
<keyword evidence="3" id="KW-0408">Iron</keyword>
<accession>A0A499VMK0</accession>
<dbReference type="GO" id="GO:0051604">
    <property type="term" value="P:protein maturation"/>
    <property type="evidence" value="ECO:0007669"/>
    <property type="project" value="TreeGrafter"/>
</dbReference>
<feature type="compositionally biased region" description="Low complexity" evidence="4">
    <location>
        <begin position="347"/>
        <end position="358"/>
    </location>
</feature>
<dbReference type="InterPro" id="IPR042243">
    <property type="entry name" value="HypD_1"/>
</dbReference>
<dbReference type="PANTHER" id="PTHR30149">
    <property type="entry name" value="HYDROGENASE PROTEIN ASSEMBLY PROTEIN HYPD"/>
    <property type="match status" value="1"/>
</dbReference>
<evidence type="ECO:0000256" key="4">
    <source>
        <dbReference type="SAM" id="MobiDB-lite"/>
    </source>
</evidence>
<dbReference type="AlphaFoldDB" id="A0A499VMK0"/>
<evidence type="ECO:0000256" key="3">
    <source>
        <dbReference type="ARBA" id="ARBA00023004"/>
    </source>
</evidence>
<reference evidence="5" key="1">
    <citation type="submission" date="2019-04" db="EMBL/GenBank/DDBJ databases">
        <title>Draft genome sequences of Streptomyces avermitilis MC3.</title>
        <authorList>
            <person name="Komaki H."/>
            <person name="Tamura T."/>
            <person name="Hosoyama A."/>
        </authorList>
    </citation>
    <scope>NUCLEOTIDE SEQUENCE</scope>
    <source>
        <strain evidence="5">MC3</strain>
    </source>
</reference>
<dbReference type="NCBIfam" id="TIGR00075">
    <property type="entry name" value="hypD"/>
    <property type="match status" value="1"/>
</dbReference>
<dbReference type="Gene3D" id="3.40.50.11740">
    <property type="entry name" value="HypD, alpha/beta domain 2"/>
    <property type="match status" value="2"/>
</dbReference>
<organism evidence="5">
    <name type="scientific">Streptomyces avermitilis</name>
    <dbReference type="NCBI Taxonomy" id="33903"/>
    <lineage>
        <taxon>Bacteria</taxon>
        <taxon>Bacillati</taxon>
        <taxon>Actinomycetota</taxon>
        <taxon>Actinomycetes</taxon>
        <taxon>Kitasatosporales</taxon>
        <taxon>Streptomycetaceae</taxon>
        <taxon>Streptomyces</taxon>
    </lineage>
</organism>
<dbReference type="Gene3D" id="6.10.20.100">
    <property type="match status" value="1"/>
</dbReference>
<dbReference type="InterPro" id="IPR042244">
    <property type="entry name" value="HypD_2_sf"/>
</dbReference>
<evidence type="ECO:0000256" key="1">
    <source>
        <dbReference type="ARBA" id="ARBA00007888"/>
    </source>
</evidence>